<dbReference type="InterPro" id="IPR005269">
    <property type="entry name" value="LOG"/>
</dbReference>
<evidence type="ECO:0000313" key="1">
    <source>
        <dbReference type="EMBL" id="KAK7473233.1"/>
    </source>
</evidence>
<comment type="caution">
    <text evidence="1">The sequence shown here is derived from an EMBL/GenBank/DDBJ whole genome shotgun (WGS) entry which is preliminary data.</text>
</comment>
<accession>A0ABR1K6R2</accession>
<sequence>MVQVPVKSICVLCGANTGSDSKYAELAKSMALLFHKMNWRLVYGGSGRGLMAEVSRELVALGGEVIGIKPTPFLKYEADGKLPEWGHNELVPDLHTQKIRMAQVSDAFLFLPGGFGTLEEFSAFRMWRKLGVHSSPVLFLNFDGYYDHLLKWFSIGKEEGFISTNAAAAYTVVNTLEELPDVIQSCTFQTDEKFNLSILAPLAAEQSPDLLRSEN</sequence>
<dbReference type="Gene3D" id="3.40.50.450">
    <property type="match status" value="1"/>
</dbReference>
<protein>
    <recommendedName>
        <fullName evidence="3">Cytokinin riboside 5'-monophosphate phosphoribohydrolase</fullName>
    </recommendedName>
</protein>
<dbReference type="Pfam" id="PF03641">
    <property type="entry name" value="Lysine_decarbox"/>
    <property type="match status" value="1"/>
</dbReference>
<evidence type="ECO:0008006" key="3">
    <source>
        <dbReference type="Google" id="ProtNLM"/>
    </source>
</evidence>
<dbReference type="Proteomes" id="UP001498398">
    <property type="component" value="Unassembled WGS sequence"/>
</dbReference>
<name>A0ABR1K6R2_9AGAR</name>
<reference evidence="1 2" key="1">
    <citation type="submission" date="2024-01" db="EMBL/GenBank/DDBJ databases">
        <title>A draft genome for the cacao thread blight pathogen Marasmiellus scandens.</title>
        <authorList>
            <person name="Baruah I.K."/>
            <person name="Leung J."/>
            <person name="Bukari Y."/>
            <person name="Amoako-Attah I."/>
            <person name="Meinhardt L.W."/>
            <person name="Bailey B.A."/>
            <person name="Cohen S.P."/>
        </authorList>
    </citation>
    <scope>NUCLEOTIDE SEQUENCE [LARGE SCALE GENOMIC DNA]</scope>
    <source>
        <strain evidence="1 2">GH-19</strain>
    </source>
</reference>
<proteinExistence type="predicted"/>
<keyword evidence="2" id="KW-1185">Reference proteome</keyword>
<dbReference type="EMBL" id="JBANRG010000001">
    <property type="protein sequence ID" value="KAK7473233.1"/>
    <property type="molecule type" value="Genomic_DNA"/>
</dbReference>
<dbReference type="PANTHER" id="PTHR31223:SF70">
    <property type="entry name" value="LOG FAMILY PROTEIN YJL055W"/>
    <property type="match status" value="1"/>
</dbReference>
<dbReference type="SUPFAM" id="SSF102405">
    <property type="entry name" value="MCP/YpsA-like"/>
    <property type="match status" value="1"/>
</dbReference>
<evidence type="ECO:0000313" key="2">
    <source>
        <dbReference type="Proteomes" id="UP001498398"/>
    </source>
</evidence>
<gene>
    <name evidence="1" type="ORF">VKT23_001331</name>
</gene>
<dbReference type="NCBIfam" id="TIGR00730">
    <property type="entry name" value="Rossman fold protein, TIGR00730 family"/>
    <property type="match status" value="1"/>
</dbReference>
<organism evidence="1 2">
    <name type="scientific">Marasmiellus scandens</name>
    <dbReference type="NCBI Taxonomy" id="2682957"/>
    <lineage>
        <taxon>Eukaryota</taxon>
        <taxon>Fungi</taxon>
        <taxon>Dikarya</taxon>
        <taxon>Basidiomycota</taxon>
        <taxon>Agaricomycotina</taxon>
        <taxon>Agaricomycetes</taxon>
        <taxon>Agaricomycetidae</taxon>
        <taxon>Agaricales</taxon>
        <taxon>Marasmiineae</taxon>
        <taxon>Omphalotaceae</taxon>
        <taxon>Marasmiellus</taxon>
    </lineage>
</organism>
<dbReference type="InterPro" id="IPR031100">
    <property type="entry name" value="LOG_fam"/>
</dbReference>
<dbReference type="PANTHER" id="PTHR31223">
    <property type="entry name" value="LOG FAMILY PROTEIN YJL055W"/>
    <property type="match status" value="1"/>
</dbReference>